<dbReference type="RefSeq" id="WP_147921181.1">
    <property type="nucleotide sequence ID" value="NZ_VRTY01000022.1"/>
</dbReference>
<dbReference type="OrthoDB" id="793934at2"/>
<dbReference type="Proteomes" id="UP000321926">
    <property type="component" value="Unassembled WGS sequence"/>
</dbReference>
<reference evidence="1 2" key="1">
    <citation type="submission" date="2019-08" db="EMBL/GenBank/DDBJ databases">
        <authorList>
            <person name="Shi S."/>
        </authorList>
    </citation>
    <scope>NUCLEOTIDE SEQUENCE [LARGE SCALE GENOMIC DNA]</scope>
    <source>
        <strain evidence="1 2">GY10130</strain>
    </source>
</reference>
<sequence>MPTRVITFCYRKVIDATATTPWEKLVFDDSYQEFKMQAQYYNQENKYGSFAELLQHSPGAERLHFLVSAAVTAYVQQLNGIVPDILNSVGRHFLKFNNYRFEIINSDVLDKTKHQVAINFVSDPMHWHDTLGQLLLISAEPDNGTEVLTELVPLQPYFTIYSLQTKAIC</sequence>
<proteinExistence type="predicted"/>
<evidence type="ECO:0000313" key="1">
    <source>
        <dbReference type="EMBL" id="TXK48755.1"/>
    </source>
</evidence>
<accession>A0A5C8KCC9</accession>
<dbReference type="EMBL" id="VRTY01000022">
    <property type="protein sequence ID" value="TXK48755.1"/>
    <property type="molecule type" value="Genomic_DNA"/>
</dbReference>
<dbReference type="AlphaFoldDB" id="A0A5C8KCC9"/>
<evidence type="ECO:0000313" key="2">
    <source>
        <dbReference type="Proteomes" id="UP000321926"/>
    </source>
</evidence>
<name>A0A5C8KCC9_9BACT</name>
<protein>
    <submittedName>
        <fullName evidence="1">Uncharacterized protein</fullName>
    </submittedName>
</protein>
<keyword evidence="2" id="KW-1185">Reference proteome</keyword>
<organism evidence="1 2">
    <name type="scientific">Pontibacter qinzhouensis</name>
    <dbReference type="NCBI Taxonomy" id="2603253"/>
    <lineage>
        <taxon>Bacteria</taxon>
        <taxon>Pseudomonadati</taxon>
        <taxon>Bacteroidota</taxon>
        <taxon>Cytophagia</taxon>
        <taxon>Cytophagales</taxon>
        <taxon>Hymenobacteraceae</taxon>
        <taxon>Pontibacter</taxon>
    </lineage>
</organism>
<comment type="caution">
    <text evidence="1">The sequence shown here is derived from an EMBL/GenBank/DDBJ whole genome shotgun (WGS) entry which is preliminary data.</text>
</comment>
<gene>
    <name evidence="1" type="ORF">FVR03_07810</name>
</gene>